<gene>
    <name evidence="1" type="ORF">Nepgr_025817</name>
</gene>
<dbReference type="Proteomes" id="UP001279734">
    <property type="component" value="Unassembled WGS sequence"/>
</dbReference>
<keyword evidence="2" id="KW-1185">Reference proteome</keyword>
<reference evidence="1" key="1">
    <citation type="submission" date="2023-05" db="EMBL/GenBank/DDBJ databases">
        <title>Nepenthes gracilis genome sequencing.</title>
        <authorList>
            <person name="Fukushima K."/>
        </authorList>
    </citation>
    <scope>NUCLEOTIDE SEQUENCE</scope>
    <source>
        <strain evidence="1">SING2019-196</strain>
    </source>
</reference>
<protein>
    <submittedName>
        <fullName evidence="1">Uncharacterized protein</fullName>
    </submittedName>
</protein>
<dbReference type="AlphaFoldDB" id="A0AAD3T7S8"/>
<dbReference type="EMBL" id="BSYO01000027">
    <property type="protein sequence ID" value="GMH23974.1"/>
    <property type="molecule type" value="Genomic_DNA"/>
</dbReference>
<name>A0AAD3T7S8_NEPGR</name>
<proteinExistence type="predicted"/>
<evidence type="ECO:0000313" key="1">
    <source>
        <dbReference type="EMBL" id="GMH23974.1"/>
    </source>
</evidence>
<sequence>MVNSGGIQLLVKLSCRACRYAYFVNMCELGRPIEATVDKDSDRAWGVGYDILVDHLGCWVGDFDIIFDGLLPVLGEVADVLVHEGVRGDGSEGLDGDEHIAWIFCFAIPILTL</sequence>
<evidence type="ECO:0000313" key="2">
    <source>
        <dbReference type="Proteomes" id="UP001279734"/>
    </source>
</evidence>
<comment type="caution">
    <text evidence="1">The sequence shown here is derived from an EMBL/GenBank/DDBJ whole genome shotgun (WGS) entry which is preliminary data.</text>
</comment>
<organism evidence="1 2">
    <name type="scientific">Nepenthes gracilis</name>
    <name type="common">Slender pitcher plant</name>
    <dbReference type="NCBI Taxonomy" id="150966"/>
    <lineage>
        <taxon>Eukaryota</taxon>
        <taxon>Viridiplantae</taxon>
        <taxon>Streptophyta</taxon>
        <taxon>Embryophyta</taxon>
        <taxon>Tracheophyta</taxon>
        <taxon>Spermatophyta</taxon>
        <taxon>Magnoliopsida</taxon>
        <taxon>eudicotyledons</taxon>
        <taxon>Gunneridae</taxon>
        <taxon>Pentapetalae</taxon>
        <taxon>Caryophyllales</taxon>
        <taxon>Nepenthaceae</taxon>
        <taxon>Nepenthes</taxon>
    </lineage>
</organism>
<accession>A0AAD3T7S8</accession>